<sequence>MGGLPVTQLVFHHNHQLLPSASEGVLPVQLYGLSGQIRGDISVIGNPVIDKVKRLGVRISSQTMDFLTIALAVTAADTFVRRSDAEDGWTRIFKMQLPLYEPARWLPLKKELERALHFLSGDMWDFEFQSGGYPPPDPYHKRDRFKLVSLRGIDSVCLFSGGLDSAIGVIDLLKEGRSPLLVSHAYKGDKTHQDQIASALNGQYSRFEVNADPHLYTGETDITMRTRSLNFLAFAAVGASAVKTVSQQKEIDLFVPENGFISLNAPLTPRRIGTLSTRTTHPHFIESIQRIFEAAEIPCRIVNRYQFKTKGQMVTECQNKLLLAKIVDNTVSCSHWKRWNQQCGVCVPCIIRRAALYAGGISENTEYSFNFLADVLKETDRRDDLLAMRIAVTQKTTRNAGAWIADSGPLPVSAFQDFKAVFLNGLDEVETFLKAECVL</sequence>
<dbReference type="EMBL" id="CP095354">
    <property type="protein sequence ID" value="XAG83050.1"/>
    <property type="molecule type" value="Genomic_DNA"/>
</dbReference>
<evidence type="ECO:0000313" key="1">
    <source>
        <dbReference type="EMBL" id="XAG83050.1"/>
    </source>
</evidence>
<dbReference type="Gene3D" id="3.40.50.620">
    <property type="entry name" value="HUPs"/>
    <property type="match status" value="1"/>
</dbReference>
<accession>A0AAU6V9H5</accession>
<name>A0AAU6V9H5_UNCXX</name>
<gene>
    <name evidence="1" type="ORF">MRN14_00690</name>
</gene>
<dbReference type="AlphaFoldDB" id="A0AAU6V9H5"/>
<dbReference type="InterPro" id="IPR049676">
    <property type="entry name" value="QatC"/>
</dbReference>
<proteinExistence type="predicted"/>
<dbReference type="InterPro" id="IPR018317">
    <property type="entry name" value="QueC"/>
</dbReference>
<dbReference type="Pfam" id="PF06508">
    <property type="entry name" value="QueC"/>
    <property type="match status" value="1"/>
</dbReference>
<dbReference type="SUPFAM" id="SSF52402">
    <property type="entry name" value="Adenine nucleotide alpha hydrolases-like"/>
    <property type="match status" value="1"/>
</dbReference>
<dbReference type="InterPro" id="IPR014729">
    <property type="entry name" value="Rossmann-like_a/b/a_fold"/>
</dbReference>
<protein>
    <submittedName>
        <fullName evidence="1">7-cyano-7-deazaguanine synthase</fullName>
    </submittedName>
</protein>
<organism evidence="1">
    <name type="scientific">bacterium 19NY03SH02</name>
    <dbReference type="NCBI Taxonomy" id="2920631"/>
    <lineage>
        <taxon>Bacteria</taxon>
    </lineage>
</organism>
<dbReference type="NCBIfam" id="NF041925">
    <property type="entry name" value="QatC"/>
    <property type="match status" value="1"/>
</dbReference>
<reference evidence="1" key="1">
    <citation type="submission" date="2022-03" db="EMBL/GenBank/DDBJ databases">
        <title>Sea Food Isolates.</title>
        <authorList>
            <person name="Li c."/>
        </authorList>
    </citation>
    <scope>NUCLEOTIDE SEQUENCE</scope>
    <source>
        <strain evidence="1">19NY03SH02</strain>
    </source>
</reference>